<feature type="coiled-coil region" evidence="1">
    <location>
        <begin position="18"/>
        <end position="89"/>
    </location>
</feature>
<accession>A0A9W9BYT9</accession>
<evidence type="ECO:0000313" key="2">
    <source>
        <dbReference type="EMBL" id="KAJ4333511.1"/>
    </source>
</evidence>
<dbReference type="AlphaFoldDB" id="A0A9W9BYT9"/>
<proteinExistence type="predicted"/>
<keyword evidence="1" id="KW-0175">Coiled coil</keyword>
<name>A0A9W9BYT9_9PLEO</name>
<evidence type="ECO:0000313" key="3">
    <source>
        <dbReference type="Proteomes" id="UP001140562"/>
    </source>
</evidence>
<organism evidence="2 3">
    <name type="scientific">Didymella glomerata</name>
    <dbReference type="NCBI Taxonomy" id="749621"/>
    <lineage>
        <taxon>Eukaryota</taxon>
        <taxon>Fungi</taxon>
        <taxon>Dikarya</taxon>
        <taxon>Ascomycota</taxon>
        <taxon>Pezizomycotina</taxon>
        <taxon>Dothideomycetes</taxon>
        <taxon>Pleosporomycetidae</taxon>
        <taxon>Pleosporales</taxon>
        <taxon>Pleosporineae</taxon>
        <taxon>Didymellaceae</taxon>
        <taxon>Didymella</taxon>
    </lineage>
</organism>
<protein>
    <submittedName>
        <fullName evidence="2">Uncharacterized protein</fullName>
    </submittedName>
</protein>
<reference evidence="2" key="1">
    <citation type="submission" date="2022-10" db="EMBL/GenBank/DDBJ databases">
        <title>Tapping the CABI collections for fungal endophytes: first genome assemblies for Collariella, Neodidymelliopsis, Ascochyta clinopodiicola, Didymella pomorum, Didymosphaeria variabile, Neocosmospora piperis and Neocucurbitaria cava.</title>
        <authorList>
            <person name="Hill R."/>
        </authorList>
    </citation>
    <scope>NUCLEOTIDE SEQUENCE</scope>
    <source>
        <strain evidence="2">IMI 360193</strain>
    </source>
</reference>
<dbReference type="EMBL" id="JAPEUV010000093">
    <property type="protein sequence ID" value="KAJ4333511.1"/>
    <property type="molecule type" value="Genomic_DNA"/>
</dbReference>
<gene>
    <name evidence="2" type="ORF">N0V87_007536</name>
</gene>
<comment type="caution">
    <text evidence="2">The sequence shown here is derived from an EMBL/GenBank/DDBJ whole genome shotgun (WGS) entry which is preliminary data.</text>
</comment>
<dbReference type="Proteomes" id="UP001140562">
    <property type="component" value="Unassembled WGS sequence"/>
</dbReference>
<sequence>MSRQDDGGMLLGGSASVVEQLQLQLEALSTENVALRASIDALRLEKEEWGARKQKKQVKDAFSDAQDELQKTQRDNIELEEGLLALNKTLLDARAECDATNTILYEHMQQCPQNGDAEQARERTKAPREALAHELADEAYTMDDDNGTTQFIITVRITIRARDSEMVASNGKWREVRRNAKKIMLSWYKKAVQDTGARDYLEPEMEGWLDHDEEDVVLQRRRGV</sequence>
<dbReference type="OrthoDB" id="10614510at2759"/>
<keyword evidence="3" id="KW-1185">Reference proteome</keyword>
<evidence type="ECO:0000256" key="1">
    <source>
        <dbReference type="SAM" id="Coils"/>
    </source>
</evidence>